<feature type="compositionally biased region" description="Basic and acidic residues" evidence="1">
    <location>
        <begin position="216"/>
        <end position="227"/>
    </location>
</feature>
<proteinExistence type="predicted"/>
<evidence type="ECO:0000313" key="3">
    <source>
        <dbReference type="Proteomes" id="UP000314294"/>
    </source>
</evidence>
<dbReference type="AlphaFoldDB" id="A0A4Z2IR25"/>
<sequence>MRYRHTERDETSRRKRRKRSTADGNLQDGLFKVSLSREEPVPPEASLLKSEVSLLVSSPADIRDQGGTPARPAICHLDTWRDGSLTPRDPRAASQCSCQTTSRAAVQTLNRSKAQSPFPFLLQLLLTASRSGPSEPRAVGVHASLSLFHLLGIPSSPPAMPSESKEGNFSLTRSKHGARRKSEENGAGRRRRPGSTRRATAGLTLTKHAVMGMKGGSDEKHPEKGTE</sequence>
<organism evidence="2 3">
    <name type="scientific">Liparis tanakae</name>
    <name type="common">Tanaka's snailfish</name>
    <dbReference type="NCBI Taxonomy" id="230148"/>
    <lineage>
        <taxon>Eukaryota</taxon>
        <taxon>Metazoa</taxon>
        <taxon>Chordata</taxon>
        <taxon>Craniata</taxon>
        <taxon>Vertebrata</taxon>
        <taxon>Euteleostomi</taxon>
        <taxon>Actinopterygii</taxon>
        <taxon>Neopterygii</taxon>
        <taxon>Teleostei</taxon>
        <taxon>Neoteleostei</taxon>
        <taxon>Acanthomorphata</taxon>
        <taxon>Eupercaria</taxon>
        <taxon>Perciformes</taxon>
        <taxon>Cottioidei</taxon>
        <taxon>Cottales</taxon>
        <taxon>Liparidae</taxon>
        <taxon>Liparis</taxon>
    </lineage>
</organism>
<dbReference type="Proteomes" id="UP000314294">
    <property type="component" value="Unassembled WGS sequence"/>
</dbReference>
<evidence type="ECO:0000313" key="2">
    <source>
        <dbReference type="EMBL" id="TNN80460.1"/>
    </source>
</evidence>
<dbReference type="EMBL" id="SRLO01000054">
    <property type="protein sequence ID" value="TNN80460.1"/>
    <property type="molecule type" value="Genomic_DNA"/>
</dbReference>
<gene>
    <name evidence="2" type="ORF">EYF80_009199</name>
</gene>
<reference evidence="2 3" key="1">
    <citation type="submission" date="2019-03" db="EMBL/GenBank/DDBJ databases">
        <title>First draft genome of Liparis tanakae, snailfish: a comprehensive survey of snailfish specific genes.</title>
        <authorList>
            <person name="Kim W."/>
            <person name="Song I."/>
            <person name="Jeong J.-H."/>
            <person name="Kim D."/>
            <person name="Kim S."/>
            <person name="Ryu S."/>
            <person name="Song J.Y."/>
            <person name="Lee S.K."/>
        </authorList>
    </citation>
    <scope>NUCLEOTIDE SEQUENCE [LARGE SCALE GENOMIC DNA]</scope>
    <source>
        <tissue evidence="2">Muscle</tissue>
    </source>
</reference>
<accession>A0A4Z2IR25</accession>
<keyword evidence="3" id="KW-1185">Reference proteome</keyword>
<evidence type="ECO:0000256" key="1">
    <source>
        <dbReference type="SAM" id="MobiDB-lite"/>
    </source>
</evidence>
<feature type="compositionally biased region" description="Basic and acidic residues" evidence="1">
    <location>
        <begin position="1"/>
        <end position="12"/>
    </location>
</feature>
<comment type="caution">
    <text evidence="2">The sequence shown here is derived from an EMBL/GenBank/DDBJ whole genome shotgun (WGS) entry which is preliminary data.</text>
</comment>
<feature type="region of interest" description="Disordered" evidence="1">
    <location>
        <begin position="157"/>
        <end position="227"/>
    </location>
</feature>
<feature type="region of interest" description="Disordered" evidence="1">
    <location>
        <begin position="1"/>
        <end position="44"/>
    </location>
</feature>
<name>A0A4Z2IR25_9TELE</name>
<protein>
    <submittedName>
        <fullName evidence="2">Uncharacterized protein</fullName>
    </submittedName>
</protein>